<dbReference type="SUPFAM" id="SSF47781">
    <property type="entry name" value="RuvA domain 2-like"/>
    <property type="match status" value="1"/>
</dbReference>
<feature type="domain" description="Helix-hairpin-helix DNA-binding motif class 1" evidence="1">
    <location>
        <begin position="113"/>
        <end position="132"/>
    </location>
</feature>
<dbReference type="NCBIfam" id="TIGR00426">
    <property type="entry name" value="competence protein ComEA helix-hairpin-helix repeat region"/>
    <property type="match status" value="1"/>
</dbReference>
<organism evidence="2">
    <name type="scientific">marine metagenome</name>
    <dbReference type="NCBI Taxonomy" id="408172"/>
    <lineage>
        <taxon>unclassified sequences</taxon>
        <taxon>metagenomes</taxon>
        <taxon>ecological metagenomes</taxon>
    </lineage>
</organism>
<sequence length="136" mass="14692">MKFLLAALTLGVLATVYKNTLLEPGSIPKEVEQAAVFKADANSGLLDHSSSSMTPYTDVAEFAVEKSKESSQILVNINTAGKGELVKLPSIGPVTAEPIMRYRADFGRFNTIEELKNVKGIGSKTLDKVKTHIILN</sequence>
<dbReference type="EMBL" id="UINC01032103">
    <property type="protein sequence ID" value="SVB19209.1"/>
    <property type="molecule type" value="Genomic_DNA"/>
</dbReference>
<dbReference type="PANTHER" id="PTHR21180:SF32">
    <property type="entry name" value="ENDONUCLEASE_EXONUCLEASE_PHOSPHATASE FAMILY DOMAIN-CONTAINING PROTEIN 1"/>
    <property type="match status" value="1"/>
</dbReference>
<proteinExistence type="predicted"/>
<dbReference type="Gene3D" id="1.10.150.280">
    <property type="entry name" value="AF1531-like domain"/>
    <property type="match status" value="1"/>
</dbReference>
<feature type="domain" description="Helix-hairpin-helix DNA-binding motif class 1" evidence="1">
    <location>
        <begin position="83"/>
        <end position="102"/>
    </location>
</feature>
<dbReference type="AlphaFoldDB" id="A0A382C018"/>
<dbReference type="PANTHER" id="PTHR21180">
    <property type="entry name" value="ENDONUCLEASE/EXONUCLEASE/PHOSPHATASE FAMILY DOMAIN-CONTAINING PROTEIN 1"/>
    <property type="match status" value="1"/>
</dbReference>
<protein>
    <recommendedName>
        <fullName evidence="1">Helix-hairpin-helix DNA-binding motif class 1 domain-containing protein</fullName>
    </recommendedName>
</protein>
<accession>A0A382C018</accession>
<evidence type="ECO:0000259" key="1">
    <source>
        <dbReference type="SMART" id="SM00278"/>
    </source>
</evidence>
<dbReference type="Pfam" id="PF12836">
    <property type="entry name" value="HHH_3"/>
    <property type="match status" value="1"/>
</dbReference>
<gene>
    <name evidence="2" type="ORF">METZ01_LOCUS172063</name>
</gene>
<dbReference type="GO" id="GO:0006281">
    <property type="term" value="P:DNA repair"/>
    <property type="evidence" value="ECO:0007669"/>
    <property type="project" value="InterPro"/>
</dbReference>
<dbReference type="GO" id="GO:0003677">
    <property type="term" value="F:DNA binding"/>
    <property type="evidence" value="ECO:0007669"/>
    <property type="project" value="InterPro"/>
</dbReference>
<dbReference type="InterPro" id="IPR003583">
    <property type="entry name" value="Hlx-hairpin-Hlx_DNA-bd_motif"/>
</dbReference>
<dbReference type="InterPro" id="IPR010994">
    <property type="entry name" value="RuvA_2-like"/>
</dbReference>
<reference evidence="2" key="1">
    <citation type="submission" date="2018-05" db="EMBL/GenBank/DDBJ databases">
        <authorList>
            <person name="Lanie J.A."/>
            <person name="Ng W.-L."/>
            <person name="Kazmierczak K.M."/>
            <person name="Andrzejewski T.M."/>
            <person name="Davidsen T.M."/>
            <person name="Wayne K.J."/>
            <person name="Tettelin H."/>
            <person name="Glass J.I."/>
            <person name="Rusch D."/>
            <person name="Podicherti R."/>
            <person name="Tsui H.-C.T."/>
            <person name="Winkler M.E."/>
        </authorList>
    </citation>
    <scope>NUCLEOTIDE SEQUENCE</scope>
</reference>
<name>A0A382C018_9ZZZZ</name>
<evidence type="ECO:0000313" key="2">
    <source>
        <dbReference type="EMBL" id="SVB19209.1"/>
    </source>
</evidence>
<dbReference type="SMART" id="SM00278">
    <property type="entry name" value="HhH1"/>
    <property type="match status" value="2"/>
</dbReference>
<dbReference type="InterPro" id="IPR051675">
    <property type="entry name" value="Endo/Exo/Phosphatase_dom_1"/>
</dbReference>
<dbReference type="InterPro" id="IPR004509">
    <property type="entry name" value="Competence_ComEA_HhH"/>
</dbReference>